<protein>
    <recommendedName>
        <fullName evidence="2">2-isopropylmalate synthase LeuA allosteric (dimerisation) domain-containing protein</fullName>
    </recommendedName>
</protein>
<organism evidence="3 4">
    <name type="scientific">Frankia umida</name>
    <dbReference type="NCBI Taxonomy" id="573489"/>
    <lineage>
        <taxon>Bacteria</taxon>
        <taxon>Bacillati</taxon>
        <taxon>Actinomycetota</taxon>
        <taxon>Actinomycetes</taxon>
        <taxon>Frankiales</taxon>
        <taxon>Frankiaceae</taxon>
        <taxon>Frankia</taxon>
    </lineage>
</organism>
<comment type="caution">
    <text evidence="3">The sequence shown here is derived from an EMBL/GenBank/DDBJ whole genome shotgun (WGS) entry which is preliminary data.</text>
</comment>
<dbReference type="PANTHER" id="PTHR46911">
    <property type="match status" value="1"/>
</dbReference>
<evidence type="ECO:0000259" key="2">
    <source>
        <dbReference type="SMART" id="SM00917"/>
    </source>
</evidence>
<dbReference type="SUPFAM" id="SSF89000">
    <property type="entry name" value="post-HMGL domain-like"/>
    <property type="match status" value="1"/>
</dbReference>
<feature type="domain" description="2-isopropylmalate synthase LeuA allosteric (dimerisation)" evidence="2">
    <location>
        <begin position="44"/>
        <end position="175"/>
    </location>
</feature>
<proteinExistence type="predicted"/>
<dbReference type="SMART" id="SM00917">
    <property type="entry name" value="LeuA_dimer"/>
    <property type="match status" value="1"/>
</dbReference>
<gene>
    <name evidence="3" type="ORF">MXD59_04970</name>
</gene>
<dbReference type="SUPFAM" id="SSF110921">
    <property type="entry name" value="2-isopropylmalate synthase LeuA, allosteric (dimerisation) domain"/>
    <property type="match status" value="1"/>
</dbReference>
<dbReference type="Proteomes" id="UP001201873">
    <property type="component" value="Unassembled WGS sequence"/>
</dbReference>
<dbReference type="PANTHER" id="PTHR46911:SF1">
    <property type="entry name" value="2-ISOPROPYLMALATE SYNTHASE"/>
    <property type="match status" value="1"/>
</dbReference>
<dbReference type="InterPro" id="IPR036230">
    <property type="entry name" value="LeuA_allosteric_dom_sf"/>
</dbReference>
<reference evidence="3 4" key="1">
    <citation type="submission" date="2022-04" db="EMBL/GenBank/DDBJ databases">
        <title>Genome diversity in the genus Frankia.</title>
        <authorList>
            <person name="Carlos-Shanley C."/>
            <person name="Hahn D."/>
        </authorList>
    </citation>
    <scope>NUCLEOTIDE SEQUENCE [LARGE SCALE GENOMIC DNA]</scope>
    <source>
        <strain evidence="3 4">Ag45/Mut15</strain>
    </source>
</reference>
<dbReference type="Gene3D" id="3.30.160.270">
    <property type="match status" value="1"/>
</dbReference>
<evidence type="ECO:0000256" key="1">
    <source>
        <dbReference type="ARBA" id="ARBA00022679"/>
    </source>
</evidence>
<name>A0ABT0JUR7_9ACTN</name>
<evidence type="ECO:0000313" key="4">
    <source>
        <dbReference type="Proteomes" id="UP001201873"/>
    </source>
</evidence>
<evidence type="ECO:0000313" key="3">
    <source>
        <dbReference type="EMBL" id="MCK9875140.1"/>
    </source>
</evidence>
<keyword evidence="1" id="KW-0808">Transferase</keyword>
<dbReference type="InterPro" id="IPR013709">
    <property type="entry name" value="2-isopropylmalate_synth_dimer"/>
</dbReference>
<keyword evidence="4" id="KW-1185">Reference proteome</keyword>
<dbReference type="Pfam" id="PF08502">
    <property type="entry name" value="LeuA_dimer"/>
    <property type="match status" value="1"/>
</dbReference>
<sequence length="176" mass="18684">MNSQSGKGGIAHLLNLHYGLELPRSLQVDFAQAAQQTADRDGRELAPKELWEMFQTRYLAPVYDGPVVLSAWRTIEVAAGEHEFVAELSLSGNETQARGTGNGPLAALTAMLAGIGIEAEIVAYSEHAVDRAGTSLATAYVQISQDGTESWGVGQDTSVLTASIHAVIAAVNRPPR</sequence>
<dbReference type="EMBL" id="JALKFT010000003">
    <property type="protein sequence ID" value="MCK9875140.1"/>
    <property type="molecule type" value="Genomic_DNA"/>
</dbReference>
<accession>A0ABT0JUR7</accession>